<dbReference type="EC" id="2.7.7.38" evidence="5"/>
<dbReference type="FunFam" id="3.90.550.10:FF:000011">
    <property type="entry name" value="3-deoxy-manno-octulosonate cytidylyltransferase"/>
    <property type="match status" value="1"/>
</dbReference>
<evidence type="ECO:0000256" key="1">
    <source>
        <dbReference type="ARBA" id="ARBA00004370"/>
    </source>
</evidence>
<keyword evidence="3 5" id="KW-0548">Nucleotidyltransferase</keyword>
<comment type="catalytic activity">
    <reaction evidence="5">
        <text>3-deoxy-alpha-D-manno-oct-2-ulosonate + CTP = CMP-3-deoxy-beta-D-manno-octulosonate + diphosphate</text>
        <dbReference type="Rhea" id="RHEA:23448"/>
        <dbReference type="ChEBI" id="CHEBI:33019"/>
        <dbReference type="ChEBI" id="CHEBI:37563"/>
        <dbReference type="ChEBI" id="CHEBI:85986"/>
        <dbReference type="ChEBI" id="CHEBI:85987"/>
        <dbReference type="EC" id="2.7.7.38"/>
    </reaction>
</comment>
<evidence type="ECO:0000256" key="2">
    <source>
        <dbReference type="ARBA" id="ARBA00022679"/>
    </source>
</evidence>
<dbReference type="GO" id="GO:0016020">
    <property type="term" value="C:membrane"/>
    <property type="evidence" value="ECO:0007669"/>
    <property type="project" value="UniProtKB-SubCell"/>
</dbReference>
<evidence type="ECO:0000313" key="6">
    <source>
        <dbReference type="EMBL" id="PZR14995.1"/>
    </source>
</evidence>
<evidence type="ECO:0000256" key="5">
    <source>
        <dbReference type="HAMAP-Rule" id="MF_00057"/>
    </source>
</evidence>
<accession>A0A2W5TUH4</accession>
<dbReference type="GO" id="GO:0005829">
    <property type="term" value="C:cytosol"/>
    <property type="evidence" value="ECO:0007669"/>
    <property type="project" value="TreeGrafter"/>
</dbReference>
<name>A0A2W5TUH4_9BACT</name>
<dbReference type="Pfam" id="PF02348">
    <property type="entry name" value="CTP_transf_3"/>
    <property type="match status" value="1"/>
</dbReference>
<reference evidence="6 7" key="1">
    <citation type="submission" date="2017-08" db="EMBL/GenBank/DDBJ databases">
        <title>Infants hospitalized years apart are colonized by the same room-sourced microbial strains.</title>
        <authorList>
            <person name="Brooks B."/>
            <person name="Olm M.R."/>
            <person name="Firek B.A."/>
            <person name="Baker R."/>
            <person name="Thomas B.C."/>
            <person name="Morowitz M.J."/>
            <person name="Banfield J.F."/>
        </authorList>
    </citation>
    <scope>NUCLEOTIDE SEQUENCE [LARGE SCALE GENOMIC DNA]</scope>
    <source>
        <strain evidence="6">S2_003_000_R2_14</strain>
    </source>
</reference>
<dbReference type="NCBIfam" id="NF009905">
    <property type="entry name" value="PRK13368.1"/>
    <property type="match status" value="1"/>
</dbReference>
<protein>
    <recommendedName>
        <fullName evidence="5">3-deoxy-manno-octulosonate cytidylyltransferase</fullName>
        <ecNumber evidence="5">2.7.7.38</ecNumber>
    </recommendedName>
    <alternativeName>
        <fullName evidence="5">CMP-2-keto-3-deoxyoctulosonic acid synthase</fullName>
        <shortName evidence="5">CKS</shortName>
        <shortName evidence="5">CMP-KDO synthase</shortName>
    </alternativeName>
</protein>
<dbReference type="InterPro" id="IPR029044">
    <property type="entry name" value="Nucleotide-diphossugar_trans"/>
</dbReference>
<keyword evidence="4 5" id="KW-0448">Lipopolysaccharide biosynthesis</keyword>
<comment type="function">
    <text evidence="5">Activates KDO (a required 8-carbon sugar) for incorporation into bacterial lipopolysaccharide in Gram-negative bacteria.</text>
</comment>
<dbReference type="Gene3D" id="3.90.550.10">
    <property type="entry name" value="Spore Coat Polysaccharide Biosynthesis Protein SpsA, Chain A"/>
    <property type="match status" value="1"/>
</dbReference>
<evidence type="ECO:0000313" key="7">
    <source>
        <dbReference type="Proteomes" id="UP000249061"/>
    </source>
</evidence>
<dbReference type="EMBL" id="QFQP01000006">
    <property type="protein sequence ID" value="PZR14995.1"/>
    <property type="molecule type" value="Genomic_DNA"/>
</dbReference>
<keyword evidence="2 5" id="KW-0808">Transferase</keyword>
<dbReference type="HAMAP" id="MF_00057">
    <property type="entry name" value="KdsB"/>
    <property type="match status" value="1"/>
</dbReference>
<dbReference type="UniPathway" id="UPA00358">
    <property type="reaction ID" value="UER00476"/>
</dbReference>
<dbReference type="CDD" id="cd02517">
    <property type="entry name" value="CMP-KDO-Synthetase"/>
    <property type="match status" value="1"/>
</dbReference>
<dbReference type="NCBIfam" id="NF003952">
    <property type="entry name" value="PRK05450.1-5"/>
    <property type="match status" value="1"/>
</dbReference>
<dbReference type="GO" id="GO:0008690">
    <property type="term" value="F:3-deoxy-manno-octulosonate cytidylyltransferase activity"/>
    <property type="evidence" value="ECO:0007669"/>
    <property type="project" value="UniProtKB-UniRule"/>
</dbReference>
<proteinExistence type="inferred from homology"/>
<dbReference type="PANTHER" id="PTHR42866">
    <property type="entry name" value="3-DEOXY-MANNO-OCTULOSONATE CYTIDYLYLTRANSFERASE"/>
    <property type="match status" value="1"/>
</dbReference>
<dbReference type="SUPFAM" id="SSF53448">
    <property type="entry name" value="Nucleotide-diphospho-sugar transferases"/>
    <property type="match status" value="1"/>
</dbReference>
<dbReference type="Proteomes" id="UP000249061">
    <property type="component" value="Unassembled WGS sequence"/>
</dbReference>
<comment type="similarity">
    <text evidence="5">Belongs to the KdsB family.</text>
</comment>
<evidence type="ECO:0000256" key="4">
    <source>
        <dbReference type="ARBA" id="ARBA00022985"/>
    </source>
</evidence>
<sequence>MSPPIAVIPARYASTRFPGKPLTMISGKPMIQHVYERCTEASCFARVIVATDDQRIVDVVKGFRGDVQLTSPDCASGTDRVAEVARELRLDDGEVIVNVQGDEPSVHPRALLALAQSFIDGVVQMATLVRPLREDERGNPNVVKAVLDEHRFALYFSRADLPYARNVEADAKRWAHLGLYGYRVGTLHKLSRLAPTMLEKTESLEQLRALGNGIRILCRETNYEAHAVDAPSDVPLAEAALARLLSAR</sequence>
<comment type="subcellular location">
    <subcellularLocation>
        <location evidence="5">Cytoplasm</location>
    </subcellularLocation>
    <subcellularLocation>
        <location evidence="1">Membrane</location>
    </subcellularLocation>
</comment>
<comment type="pathway">
    <text evidence="5">Nucleotide-sugar biosynthesis; CMP-3-deoxy-D-manno-octulosonate biosynthesis; CMP-3-deoxy-D-manno-octulosonate from 3-deoxy-D-manno-octulosonate and CTP: step 1/1.</text>
</comment>
<gene>
    <name evidence="5 6" type="primary">kdsB</name>
    <name evidence="6" type="ORF">DI536_09465</name>
</gene>
<organism evidence="6 7">
    <name type="scientific">Archangium gephyra</name>
    <dbReference type="NCBI Taxonomy" id="48"/>
    <lineage>
        <taxon>Bacteria</taxon>
        <taxon>Pseudomonadati</taxon>
        <taxon>Myxococcota</taxon>
        <taxon>Myxococcia</taxon>
        <taxon>Myxococcales</taxon>
        <taxon>Cystobacterineae</taxon>
        <taxon>Archangiaceae</taxon>
        <taxon>Archangium</taxon>
    </lineage>
</organism>
<dbReference type="PANTHER" id="PTHR42866:SF2">
    <property type="entry name" value="3-DEOXY-MANNO-OCTULOSONATE CYTIDYLYLTRANSFERASE, MITOCHONDRIAL"/>
    <property type="match status" value="1"/>
</dbReference>
<dbReference type="NCBIfam" id="NF003950">
    <property type="entry name" value="PRK05450.1-3"/>
    <property type="match status" value="1"/>
</dbReference>
<evidence type="ECO:0000256" key="3">
    <source>
        <dbReference type="ARBA" id="ARBA00022695"/>
    </source>
</evidence>
<dbReference type="InterPro" id="IPR003329">
    <property type="entry name" value="Cytidylyl_trans"/>
</dbReference>
<dbReference type="NCBIfam" id="TIGR00466">
    <property type="entry name" value="kdsB"/>
    <property type="match status" value="1"/>
</dbReference>
<dbReference type="GO" id="GO:0033468">
    <property type="term" value="P:CMP-keto-3-deoxy-D-manno-octulosonic acid biosynthetic process"/>
    <property type="evidence" value="ECO:0007669"/>
    <property type="project" value="UniProtKB-UniRule"/>
</dbReference>
<dbReference type="GO" id="GO:0009103">
    <property type="term" value="P:lipopolysaccharide biosynthetic process"/>
    <property type="evidence" value="ECO:0007669"/>
    <property type="project" value="UniProtKB-UniRule"/>
</dbReference>
<dbReference type="InterPro" id="IPR004528">
    <property type="entry name" value="KdsB"/>
</dbReference>
<keyword evidence="5" id="KW-0963">Cytoplasm</keyword>
<dbReference type="AlphaFoldDB" id="A0A2W5TUH4"/>
<comment type="caution">
    <text evidence="6">The sequence shown here is derived from an EMBL/GenBank/DDBJ whole genome shotgun (WGS) entry which is preliminary data.</text>
</comment>